<name>A0AAX3WMC3_METEX</name>
<dbReference type="Proteomes" id="UP001223720">
    <property type="component" value="Chromosome"/>
</dbReference>
<reference evidence="1" key="1">
    <citation type="journal article" date="2022" name="Biotechnol. Bioprocess Eng.">
        <title>Pan-genome Analysis Reveals Comparative Genomic Features of Central Metabolic Pathways in Methylorubrum extorquens.</title>
        <authorList>
            <person name="Lee G.M."/>
            <person name="Scott-Nevros Z.K."/>
            <person name="Lee S.-M."/>
            <person name="Kim D."/>
        </authorList>
    </citation>
    <scope>NUCLEOTIDE SEQUENCE</scope>
    <source>
        <strain evidence="1">ATCC 55366</strain>
    </source>
</reference>
<evidence type="ECO:0000313" key="2">
    <source>
        <dbReference type="Proteomes" id="UP001223720"/>
    </source>
</evidence>
<gene>
    <name evidence="1" type="ORF">KEC54_10710</name>
</gene>
<dbReference type="RefSeq" id="WP_283536100.1">
    <property type="nucleotide sequence ID" value="NZ_CP073633.1"/>
</dbReference>
<dbReference type="EMBL" id="CP073633">
    <property type="protein sequence ID" value="WHQ71974.1"/>
    <property type="molecule type" value="Genomic_DNA"/>
</dbReference>
<organism evidence="1 2">
    <name type="scientific">Methylorubrum extorquens</name>
    <name type="common">Methylobacterium dichloromethanicum</name>
    <name type="synonym">Methylobacterium extorquens</name>
    <dbReference type="NCBI Taxonomy" id="408"/>
    <lineage>
        <taxon>Bacteria</taxon>
        <taxon>Pseudomonadati</taxon>
        <taxon>Pseudomonadota</taxon>
        <taxon>Alphaproteobacteria</taxon>
        <taxon>Hyphomicrobiales</taxon>
        <taxon>Methylobacteriaceae</taxon>
        <taxon>Methylorubrum</taxon>
    </lineage>
</organism>
<evidence type="ECO:0000313" key="1">
    <source>
        <dbReference type="EMBL" id="WHQ71974.1"/>
    </source>
</evidence>
<accession>A0AAX3WMC3</accession>
<dbReference type="AlphaFoldDB" id="A0AAX3WMC3"/>
<protein>
    <submittedName>
        <fullName evidence="1">Uncharacterized protein</fullName>
    </submittedName>
</protein>
<proteinExistence type="predicted"/>
<sequence>MTRRLNDADFRDRLFDHLSKVVGLSREEFEAKGDWQPPSLGMEGSAARMIRATGCGLPRERKAPAGELPAVGSFWG</sequence>